<dbReference type="AlphaFoldDB" id="A0A8H6YKX7"/>
<evidence type="ECO:0000313" key="3">
    <source>
        <dbReference type="Proteomes" id="UP000623467"/>
    </source>
</evidence>
<keyword evidence="3" id="KW-1185">Reference proteome</keyword>
<protein>
    <submittedName>
        <fullName evidence="2">Uncharacterized protein</fullName>
    </submittedName>
</protein>
<feature type="region of interest" description="Disordered" evidence="1">
    <location>
        <begin position="1"/>
        <end position="39"/>
    </location>
</feature>
<proteinExistence type="predicted"/>
<evidence type="ECO:0000256" key="1">
    <source>
        <dbReference type="SAM" id="MobiDB-lite"/>
    </source>
</evidence>
<dbReference type="EMBL" id="JACAZH010000008">
    <property type="protein sequence ID" value="KAF7360914.1"/>
    <property type="molecule type" value="Genomic_DNA"/>
</dbReference>
<reference evidence="2" key="1">
    <citation type="submission" date="2020-05" db="EMBL/GenBank/DDBJ databases">
        <title>Mycena genomes resolve the evolution of fungal bioluminescence.</title>
        <authorList>
            <person name="Tsai I.J."/>
        </authorList>
    </citation>
    <scope>NUCLEOTIDE SEQUENCE</scope>
    <source>
        <strain evidence="2">160909Yilan</strain>
    </source>
</reference>
<name>A0A8H6YKX7_9AGAR</name>
<accession>A0A8H6YKX7</accession>
<feature type="compositionally biased region" description="Polar residues" evidence="1">
    <location>
        <begin position="1"/>
        <end position="13"/>
    </location>
</feature>
<organism evidence="2 3">
    <name type="scientific">Mycena sanguinolenta</name>
    <dbReference type="NCBI Taxonomy" id="230812"/>
    <lineage>
        <taxon>Eukaryota</taxon>
        <taxon>Fungi</taxon>
        <taxon>Dikarya</taxon>
        <taxon>Basidiomycota</taxon>
        <taxon>Agaricomycotina</taxon>
        <taxon>Agaricomycetes</taxon>
        <taxon>Agaricomycetidae</taxon>
        <taxon>Agaricales</taxon>
        <taxon>Marasmiineae</taxon>
        <taxon>Mycenaceae</taxon>
        <taxon>Mycena</taxon>
    </lineage>
</organism>
<sequence length="228" mass="25142">MSTSPPQTASIPLTTHRRPPFLRPPTPKNSEPASAGLAPRTAPHRTLHAVPPLPIYLDVCLPGSSISISIVDVDILLAICCISSASRPQSASRPAPSRSIRCESRAPRAPLSFVYPPSSPARPRQTLRCISPRPLPSERHFDFSRNVCPIDTTPPRRPLISISISSPPPAKATVRHRTRKRTEEKTRTALQTRRIHPAHSRSLQNVVLSVSVLDLFEKRVEKENNRGV</sequence>
<gene>
    <name evidence="2" type="ORF">MSAN_01121300</name>
</gene>
<evidence type="ECO:0000313" key="2">
    <source>
        <dbReference type="EMBL" id="KAF7360914.1"/>
    </source>
</evidence>
<comment type="caution">
    <text evidence="2">The sequence shown here is derived from an EMBL/GenBank/DDBJ whole genome shotgun (WGS) entry which is preliminary data.</text>
</comment>
<dbReference type="Proteomes" id="UP000623467">
    <property type="component" value="Unassembled WGS sequence"/>
</dbReference>